<dbReference type="PANTHER" id="PTHR44757:SF2">
    <property type="entry name" value="BIOFILM ARCHITECTURE MAINTENANCE PROTEIN MBAA"/>
    <property type="match status" value="1"/>
</dbReference>
<evidence type="ECO:0000259" key="2">
    <source>
        <dbReference type="PROSITE" id="PS50112"/>
    </source>
</evidence>
<gene>
    <name evidence="4" type="ORF">LCGC14_1745890</name>
</gene>
<dbReference type="InterPro" id="IPR029016">
    <property type="entry name" value="GAF-like_dom_sf"/>
</dbReference>
<dbReference type="SUPFAM" id="SSF55785">
    <property type="entry name" value="PYP-like sensor domain (PAS domain)"/>
    <property type="match status" value="4"/>
</dbReference>
<feature type="domain" description="PAC" evidence="3">
    <location>
        <begin position="473"/>
        <end position="524"/>
    </location>
</feature>
<dbReference type="InterPro" id="IPR001610">
    <property type="entry name" value="PAC"/>
</dbReference>
<dbReference type="NCBIfam" id="TIGR00229">
    <property type="entry name" value="sensory_box"/>
    <property type="match status" value="3"/>
</dbReference>
<evidence type="ECO:0008006" key="5">
    <source>
        <dbReference type="Google" id="ProtNLM"/>
    </source>
</evidence>
<dbReference type="Pfam" id="PF01590">
    <property type="entry name" value="GAF"/>
    <property type="match status" value="1"/>
</dbReference>
<dbReference type="PANTHER" id="PTHR44757">
    <property type="entry name" value="DIGUANYLATE CYCLASE DGCP"/>
    <property type="match status" value="1"/>
</dbReference>
<proteinExistence type="predicted"/>
<name>A0A0F9K4V2_9ZZZZ</name>
<dbReference type="InterPro" id="IPR000014">
    <property type="entry name" value="PAS"/>
</dbReference>
<dbReference type="InterPro" id="IPR035965">
    <property type="entry name" value="PAS-like_dom_sf"/>
</dbReference>
<dbReference type="AlphaFoldDB" id="A0A0F9K4V2"/>
<dbReference type="InterPro" id="IPR013656">
    <property type="entry name" value="PAS_4"/>
</dbReference>
<reference evidence="4" key="1">
    <citation type="journal article" date="2015" name="Nature">
        <title>Complex archaea that bridge the gap between prokaryotes and eukaryotes.</title>
        <authorList>
            <person name="Spang A."/>
            <person name="Saw J.H."/>
            <person name="Jorgensen S.L."/>
            <person name="Zaremba-Niedzwiedzka K."/>
            <person name="Martijn J."/>
            <person name="Lind A.E."/>
            <person name="van Eijk R."/>
            <person name="Schleper C."/>
            <person name="Guy L."/>
            <person name="Ettema T.J."/>
        </authorList>
    </citation>
    <scope>NUCLEOTIDE SEQUENCE</scope>
</reference>
<dbReference type="SMART" id="SM00091">
    <property type="entry name" value="PAS"/>
    <property type="match status" value="3"/>
</dbReference>
<evidence type="ECO:0000259" key="3">
    <source>
        <dbReference type="PROSITE" id="PS50113"/>
    </source>
</evidence>
<accession>A0A0F9K4V2</accession>
<dbReference type="InterPro" id="IPR003018">
    <property type="entry name" value="GAF"/>
</dbReference>
<feature type="non-terminal residue" evidence="4">
    <location>
        <position position="1"/>
    </location>
</feature>
<dbReference type="CDD" id="cd00130">
    <property type="entry name" value="PAS"/>
    <property type="match status" value="3"/>
</dbReference>
<dbReference type="Pfam" id="PF13185">
    <property type="entry name" value="GAF_2"/>
    <property type="match status" value="1"/>
</dbReference>
<protein>
    <recommendedName>
        <fullName evidence="5">PAS domain S-box protein</fullName>
    </recommendedName>
</protein>
<feature type="domain" description="PAC" evidence="3">
    <location>
        <begin position="349"/>
        <end position="400"/>
    </location>
</feature>
<feature type="non-terminal residue" evidence="4">
    <location>
        <position position="951"/>
    </location>
</feature>
<dbReference type="Pfam" id="PF08448">
    <property type="entry name" value="PAS_4"/>
    <property type="match status" value="1"/>
</dbReference>
<feature type="domain" description="PAS" evidence="2">
    <location>
        <begin position="397"/>
        <end position="470"/>
    </location>
</feature>
<comment type="caution">
    <text evidence="4">The sequence shown here is derived from an EMBL/GenBank/DDBJ whole genome shotgun (WGS) entry which is preliminary data.</text>
</comment>
<dbReference type="SUPFAM" id="SSF55781">
    <property type="entry name" value="GAF domain-like"/>
    <property type="match status" value="2"/>
</dbReference>
<evidence type="ECO:0000313" key="4">
    <source>
        <dbReference type="EMBL" id="KKM06248.1"/>
    </source>
</evidence>
<dbReference type="Gene3D" id="3.30.450.20">
    <property type="entry name" value="PAS domain"/>
    <property type="match status" value="4"/>
</dbReference>
<dbReference type="Gene3D" id="3.30.450.40">
    <property type="match status" value="2"/>
</dbReference>
<dbReference type="InterPro" id="IPR052155">
    <property type="entry name" value="Biofilm_reg_signaling"/>
</dbReference>
<feature type="domain" description="PAS" evidence="2">
    <location>
        <begin position="157"/>
        <end position="205"/>
    </location>
</feature>
<organism evidence="4">
    <name type="scientific">marine sediment metagenome</name>
    <dbReference type="NCBI Taxonomy" id="412755"/>
    <lineage>
        <taxon>unclassified sequences</taxon>
        <taxon>metagenomes</taxon>
        <taxon>ecological metagenomes</taxon>
    </lineage>
</organism>
<sequence>EDMYGEVLNIILSEMSSKYGIFGYLNEKGDLVEPSLSKDVWEECEIQGKDIVFPKKLWSKNIFGRVLFEKRSIIINRPFSVPDGHMVIQNFLGTPIIDKNNVIGVIIVANKETDYSEEDTKTLEFIVNNIAPILNARLQRDRFENQRKKAESKLKESENRLKRFMDSATDGFVLFDSKLNFVEANNVSLRMVELNKEELIGKNILDITPYLQENGRYDKYLNVIKTGKPFSTEDVIFSKQDGMVSSHLSIRAFKVGDNLGVIFTDITEGKKADQRLKESEEKWRALSENSPAHVMMLDREHKIIFINRTVPDLSKEEVIGTSIYNYTPQKFHKVTRDCYNSVWETGEPSSITTKYITKEGDISYFDIRVGPVFQSGKVVALISHSIDITERKKKEEEIQLQSKIIENMSEGVYLIKFDDGTITFTNPAFEEMFGYNPGEIIGKNVAIVNAPTDKAPEEIREEIMGILKDTGEWHGEVLNIKKDGRSFWCYANVSLFDHPEYGTVIVSVHTDITERKKIEQELKESEENLKTINKAFLKFKDDPLANLQILVDTAGNLLRADSAMYNRLISPNGNEVLKTLAIYQEPPEFIKESDAIGHICTDVIKDNRDEIVIIQDLDKTKYVDSDENIKKYNLKQYVGICIRSKGIPIASLCLVYTKHRIFSESELELLKILTKSASIEVTRLEAMKKLKESEKKLFTLLDGLPAFIYLQAPDYSIRYANQYFQEKFGNNLKRKCYEAFNNFSKPCEDCPTFKVFDTETPQKWEWENLKGEIYQIYDYPFKGLDGTSLILELGIDITERKQAEQRLKESEHDLDERVKELTCLYELSKLVENPVISHEDILNSTLNLIPPAFQFPDITTARITYNGREYKRAGYEETEWKLSTLVEINEKPLLMEIYYLEDKPFLKEEHELINEIGIRLKTTFEEKEVQKKLHLSEDKYRTLFESSVDGI</sequence>
<feature type="coiled-coil region" evidence="1">
    <location>
        <begin position="508"/>
        <end position="535"/>
    </location>
</feature>
<dbReference type="PROSITE" id="PS50113">
    <property type="entry name" value="PAC"/>
    <property type="match status" value="2"/>
</dbReference>
<dbReference type="InterPro" id="IPR000700">
    <property type="entry name" value="PAS-assoc_C"/>
</dbReference>
<keyword evidence="1" id="KW-0175">Coiled coil</keyword>
<dbReference type="SMART" id="SM00086">
    <property type="entry name" value="PAC"/>
    <property type="match status" value="2"/>
</dbReference>
<feature type="coiled-coil region" evidence="1">
    <location>
        <begin position="133"/>
        <end position="167"/>
    </location>
</feature>
<dbReference type="PROSITE" id="PS50112">
    <property type="entry name" value="PAS"/>
    <property type="match status" value="2"/>
</dbReference>
<evidence type="ECO:0000256" key="1">
    <source>
        <dbReference type="SAM" id="Coils"/>
    </source>
</evidence>
<dbReference type="Pfam" id="PF13426">
    <property type="entry name" value="PAS_9"/>
    <property type="match status" value="2"/>
</dbReference>
<dbReference type="SMART" id="SM00065">
    <property type="entry name" value="GAF"/>
    <property type="match status" value="2"/>
</dbReference>
<dbReference type="EMBL" id="LAZR01016040">
    <property type="protein sequence ID" value="KKM06248.1"/>
    <property type="molecule type" value="Genomic_DNA"/>
</dbReference>